<protein>
    <submittedName>
        <fullName evidence="1">Uncharacterized protein</fullName>
    </submittedName>
</protein>
<comment type="caution">
    <text evidence="1">The sequence shown here is derived from an EMBL/GenBank/DDBJ whole genome shotgun (WGS) entry which is preliminary data.</text>
</comment>
<evidence type="ECO:0000313" key="1">
    <source>
        <dbReference type="EMBL" id="GCB71495.1"/>
    </source>
</evidence>
<accession>A0A401PEH1</accession>
<keyword evidence="2" id="KW-1185">Reference proteome</keyword>
<dbReference type="AlphaFoldDB" id="A0A401PEH1"/>
<dbReference type="Proteomes" id="UP000288216">
    <property type="component" value="Unassembled WGS sequence"/>
</dbReference>
<organism evidence="1 2">
    <name type="scientific">Scyliorhinus torazame</name>
    <name type="common">Cloudy catshark</name>
    <name type="synonym">Catulus torazame</name>
    <dbReference type="NCBI Taxonomy" id="75743"/>
    <lineage>
        <taxon>Eukaryota</taxon>
        <taxon>Metazoa</taxon>
        <taxon>Chordata</taxon>
        <taxon>Craniata</taxon>
        <taxon>Vertebrata</taxon>
        <taxon>Chondrichthyes</taxon>
        <taxon>Elasmobranchii</taxon>
        <taxon>Galeomorphii</taxon>
        <taxon>Galeoidea</taxon>
        <taxon>Carcharhiniformes</taxon>
        <taxon>Scyliorhinidae</taxon>
        <taxon>Scyliorhinus</taxon>
    </lineage>
</organism>
<evidence type="ECO:0000313" key="2">
    <source>
        <dbReference type="Proteomes" id="UP000288216"/>
    </source>
</evidence>
<reference evidence="1 2" key="1">
    <citation type="journal article" date="2018" name="Nat. Ecol. Evol.">
        <title>Shark genomes provide insights into elasmobranch evolution and the origin of vertebrates.</title>
        <authorList>
            <person name="Hara Y"/>
            <person name="Yamaguchi K"/>
            <person name="Onimaru K"/>
            <person name="Kadota M"/>
            <person name="Koyanagi M"/>
            <person name="Keeley SD"/>
            <person name="Tatsumi K"/>
            <person name="Tanaka K"/>
            <person name="Motone F"/>
            <person name="Kageyama Y"/>
            <person name="Nozu R"/>
            <person name="Adachi N"/>
            <person name="Nishimura O"/>
            <person name="Nakagawa R"/>
            <person name="Tanegashima C"/>
            <person name="Kiyatake I"/>
            <person name="Matsumoto R"/>
            <person name="Murakumo K"/>
            <person name="Nishida K"/>
            <person name="Terakita A"/>
            <person name="Kuratani S"/>
            <person name="Sato K"/>
            <person name="Hyodo S Kuraku.S."/>
        </authorList>
    </citation>
    <scope>NUCLEOTIDE SEQUENCE [LARGE SCALE GENOMIC DNA]</scope>
</reference>
<gene>
    <name evidence="1" type="ORF">scyTo_0005962</name>
</gene>
<name>A0A401PEH1_SCYTO</name>
<dbReference type="EMBL" id="BFAA01001941">
    <property type="protein sequence ID" value="GCB71495.1"/>
    <property type="molecule type" value="Genomic_DNA"/>
</dbReference>
<sequence length="98" mass="10945">MFTGIKATIKSYLCSPFLTSRKIISKIWKVEIACKKLSQRDAESTAVSKDVQQHFLVSSNENCWNWLKRNCIGRAEGDYCTLGASHAKDLVGPCISCD</sequence>
<proteinExistence type="predicted"/>